<accession>A0A6C0LWM8</accession>
<dbReference type="AlphaFoldDB" id="A0A6C0LWM8"/>
<organism evidence="1">
    <name type="scientific">viral metagenome</name>
    <dbReference type="NCBI Taxonomy" id="1070528"/>
    <lineage>
        <taxon>unclassified sequences</taxon>
        <taxon>metagenomes</taxon>
        <taxon>organismal metagenomes</taxon>
    </lineage>
</organism>
<dbReference type="EMBL" id="MN740567">
    <property type="protein sequence ID" value="QHU34141.1"/>
    <property type="molecule type" value="Genomic_DNA"/>
</dbReference>
<reference evidence="1" key="1">
    <citation type="journal article" date="2020" name="Nature">
        <title>Giant virus diversity and host interactions through global metagenomics.</title>
        <authorList>
            <person name="Schulz F."/>
            <person name="Roux S."/>
            <person name="Paez-Espino D."/>
            <person name="Jungbluth S."/>
            <person name="Walsh D.A."/>
            <person name="Denef V.J."/>
            <person name="McMahon K.D."/>
            <person name="Konstantinidis K.T."/>
            <person name="Eloe-Fadrosh E.A."/>
            <person name="Kyrpides N.C."/>
            <person name="Woyke T."/>
        </authorList>
    </citation>
    <scope>NUCLEOTIDE SEQUENCE</scope>
    <source>
        <strain evidence="1">GVMAG-S-1016713-123</strain>
    </source>
</reference>
<protein>
    <submittedName>
        <fullName evidence="1">Uncharacterized protein</fullName>
    </submittedName>
</protein>
<evidence type="ECO:0000313" key="1">
    <source>
        <dbReference type="EMBL" id="QHU34141.1"/>
    </source>
</evidence>
<sequence>MVWWFFKNKEEDTYEFTNQELEIIQKLKAIYGNQYGYSKVRNIKHFKITLICPEHGDFSSSLKILTLGGGCKHCYRQKNIDRLLQSYHKL</sequence>
<name>A0A6C0LWM8_9ZZZZ</name>
<proteinExistence type="predicted"/>